<comment type="caution">
    <text evidence="1">The sequence shown here is derived from an EMBL/GenBank/DDBJ whole genome shotgun (WGS) entry which is preliminary data.</text>
</comment>
<name>A0AAV7VM71_PLEWA</name>
<dbReference type="AlphaFoldDB" id="A0AAV7VM71"/>
<accession>A0AAV7VM71</accession>
<protein>
    <submittedName>
        <fullName evidence="1">Uncharacterized protein</fullName>
    </submittedName>
</protein>
<evidence type="ECO:0000313" key="2">
    <source>
        <dbReference type="Proteomes" id="UP001066276"/>
    </source>
</evidence>
<keyword evidence="2" id="KW-1185">Reference proteome</keyword>
<dbReference type="EMBL" id="JANPWB010000003">
    <property type="protein sequence ID" value="KAJ1201272.1"/>
    <property type="molecule type" value="Genomic_DNA"/>
</dbReference>
<gene>
    <name evidence="1" type="ORF">NDU88_005085</name>
</gene>
<dbReference type="Proteomes" id="UP001066276">
    <property type="component" value="Chromosome 2_1"/>
</dbReference>
<organism evidence="1 2">
    <name type="scientific">Pleurodeles waltl</name>
    <name type="common">Iberian ribbed newt</name>
    <dbReference type="NCBI Taxonomy" id="8319"/>
    <lineage>
        <taxon>Eukaryota</taxon>
        <taxon>Metazoa</taxon>
        <taxon>Chordata</taxon>
        <taxon>Craniata</taxon>
        <taxon>Vertebrata</taxon>
        <taxon>Euteleostomi</taxon>
        <taxon>Amphibia</taxon>
        <taxon>Batrachia</taxon>
        <taxon>Caudata</taxon>
        <taxon>Salamandroidea</taxon>
        <taxon>Salamandridae</taxon>
        <taxon>Pleurodelinae</taxon>
        <taxon>Pleurodeles</taxon>
    </lineage>
</organism>
<reference evidence="1" key="1">
    <citation type="journal article" date="2022" name="bioRxiv">
        <title>Sequencing and chromosome-scale assembly of the giantPleurodeles waltlgenome.</title>
        <authorList>
            <person name="Brown T."/>
            <person name="Elewa A."/>
            <person name="Iarovenko S."/>
            <person name="Subramanian E."/>
            <person name="Araus A.J."/>
            <person name="Petzold A."/>
            <person name="Susuki M."/>
            <person name="Suzuki K.-i.T."/>
            <person name="Hayashi T."/>
            <person name="Toyoda A."/>
            <person name="Oliveira C."/>
            <person name="Osipova E."/>
            <person name="Leigh N.D."/>
            <person name="Simon A."/>
            <person name="Yun M.H."/>
        </authorList>
    </citation>
    <scope>NUCLEOTIDE SEQUENCE</scope>
    <source>
        <strain evidence="1">20211129_DDA</strain>
        <tissue evidence="1">Liver</tissue>
    </source>
</reference>
<evidence type="ECO:0000313" key="1">
    <source>
        <dbReference type="EMBL" id="KAJ1201272.1"/>
    </source>
</evidence>
<sequence>MEAVLLVYDVKIFPNLVFYTAPRALKAIEDEKADREEKRASLHGTDSTQKGNLKEAKPYVMIHIIKMSEIRPVLYTMESNFQYVLLMTYDMTEEIKNDGEFRSRHSE</sequence>
<proteinExistence type="predicted"/>